<gene>
    <name evidence="1" type="ORF">SAMN05444515_101353</name>
</gene>
<keyword evidence="2" id="KW-1185">Reference proteome</keyword>
<dbReference type="GO" id="GO:0009399">
    <property type="term" value="P:nitrogen fixation"/>
    <property type="evidence" value="ECO:0007669"/>
    <property type="project" value="InterPro"/>
</dbReference>
<reference evidence="2" key="1">
    <citation type="submission" date="2016-10" db="EMBL/GenBank/DDBJ databases">
        <authorList>
            <person name="Varghese N."/>
            <person name="Submissions S."/>
        </authorList>
    </citation>
    <scope>NUCLEOTIDE SEQUENCE [LARGE SCALE GENOMIC DNA]</scope>
    <source>
        <strain evidence="2">DSM 241</strain>
    </source>
</reference>
<dbReference type="EMBL" id="FOAA01000001">
    <property type="protein sequence ID" value="SEK30010.1"/>
    <property type="molecule type" value="Genomic_DNA"/>
</dbReference>
<dbReference type="Pfam" id="PF07357">
    <property type="entry name" value="DRAT"/>
    <property type="match status" value="1"/>
</dbReference>
<dbReference type="Proteomes" id="UP000199256">
    <property type="component" value="Unassembled WGS sequence"/>
</dbReference>
<dbReference type="GO" id="GO:0030701">
    <property type="term" value="F:NAD+-dinitrogen-reductase ADP-D-ribosyltransferase activity"/>
    <property type="evidence" value="ECO:0007669"/>
    <property type="project" value="InterPro"/>
</dbReference>
<proteinExistence type="predicted"/>
<dbReference type="RefSeq" id="WP_090250045.1">
    <property type="nucleotide sequence ID" value="NZ_FOAA01000001.1"/>
</dbReference>
<accession>A0A1H7G0P1</accession>
<dbReference type="AlphaFoldDB" id="A0A1H7G0P1"/>
<dbReference type="InterPro" id="IPR009953">
    <property type="entry name" value="DRA_trans"/>
</dbReference>
<protein>
    <submittedName>
        <fullName evidence="1">NAD+---dinitrogen-reductase ADP-D-ribosyltransferase</fullName>
    </submittedName>
</protein>
<keyword evidence="1" id="KW-0808">Transferase</keyword>
<evidence type="ECO:0000313" key="1">
    <source>
        <dbReference type="EMBL" id="SEK30010.1"/>
    </source>
</evidence>
<organism evidence="1 2">
    <name type="scientific">Ectothiorhodospira marina</name>
    <dbReference type="NCBI Taxonomy" id="1396821"/>
    <lineage>
        <taxon>Bacteria</taxon>
        <taxon>Pseudomonadati</taxon>
        <taxon>Pseudomonadota</taxon>
        <taxon>Gammaproteobacteria</taxon>
        <taxon>Chromatiales</taxon>
        <taxon>Ectothiorhodospiraceae</taxon>
        <taxon>Ectothiorhodospira</taxon>
    </lineage>
</organism>
<dbReference type="STRING" id="1396821.SAMN05444515_101353"/>
<evidence type="ECO:0000313" key="2">
    <source>
        <dbReference type="Proteomes" id="UP000199256"/>
    </source>
</evidence>
<sequence>MDNDTSPSPTLPTRARLPINRCNLPAVILGSLTYQRHPAPLMLDGVADLHRDLWQHLDSLDTPELRAEDFKAYMRGHFCLDDLSACGLEGDEGRGKADYLRLVRGWWFNPDGREAAVLKGWVESRFGLITRFHRQPLKDNEGEDYARFMHERTCGLYNTNALESQLDLLFGFCQYELGRQYPGQTHLTLYRGVNGLADHEVLWRQGKRAVVLFNNVNAFSSHRERADEFGDYILTVEVPVAKVCCFQELLPGLLRGEGEHLVVGGVYEVSLSTL</sequence>
<name>A0A1H7G0P1_9GAMM</name>
<dbReference type="OrthoDB" id="183043at2"/>